<dbReference type="Proteomes" id="UP001254770">
    <property type="component" value="Unassembled WGS sequence"/>
</dbReference>
<feature type="transmembrane region" description="Helical" evidence="1">
    <location>
        <begin position="459"/>
        <end position="482"/>
    </location>
</feature>
<feature type="transmembrane region" description="Helical" evidence="1">
    <location>
        <begin position="94"/>
        <end position="113"/>
    </location>
</feature>
<accession>A0AAW8T327</accession>
<comment type="caution">
    <text evidence="2">The sequence shown here is derived from an EMBL/GenBank/DDBJ whole genome shotgun (WGS) entry which is preliminary data.</text>
</comment>
<feature type="transmembrane region" description="Helical" evidence="1">
    <location>
        <begin position="42"/>
        <end position="64"/>
    </location>
</feature>
<feature type="transmembrane region" description="Helical" evidence="1">
    <location>
        <begin position="119"/>
        <end position="142"/>
    </location>
</feature>
<dbReference type="EMBL" id="JARPXL010000003">
    <property type="protein sequence ID" value="MDT2543601.1"/>
    <property type="molecule type" value="Genomic_DNA"/>
</dbReference>
<feature type="transmembrane region" description="Helical" evidence="1">
    <location>
        <begin position="12"/>
        <end position="36"/>
    </location>
</feature>
<feature type="transmembrane region" description="Helical" evidence="1">
    <location>
        <begin position="397"/>
        <end position="416"/>
    </location>
</feature>
<sequence>MYRKIAFQNIATSLLWQVATIVSGLILPGLIINYYGSEMNGLLVSITSFLSYITLLDSGMGGVVKAELYSPLAQRDWQSVSAILGGAKYFFRKIAYLFLIYSLCLSIGFPKIVKTTIDIRTIVILTIILSLSLFAEYYSGLVNKLLILADKKHAFYNVLQTVIISANLGVSVLLVYKQQSILLVKFFSALVFLFNPLILSYYVRKKYQLKDCLKSKKFELKQKWDGLGHHIANMSRNNVDIFLLTVFFSAKEVSIYSIYMMILNVLNKLLAIIINGSDAFFGEFLSTNQRQRLKKYFSFYQFWYTAAVFTFITTTIEVIFFFLEIYVRNAAGRGYLNQSFMVLISLAQLVYLLRLPFMNLIFADGRYKETKRYAFIEVGINCICSAIFLFIYGLAGLALGTLVGSIYHLIKIMRFYENFYFKGMWKMQVIQFVLYTFLGVTSLFFVSHFQLASNQFYKWFFSALLIFLFNSLLFALFSFLIFPKEKKKLFHLVFNKRI</sequence>
<feature type="transmembrane region" description="Helical" evidence="1">
    <location>
        <begin position="182"/>
        <end position="203"/>
    </location>
</feature>
<name>A0AAW8T327_9ENTE</name>
<feature type="transmembrane region" description="Helical" evidence="1">
    <location>
        <begin position="428"/>
        <end position="447"/>
    </location>
</feature>
<gene>
    <name evidence="2" type="ORF">P7D69_04455</name>
</gene>
<evidence type="ECO:0000313" key="2">
    <source>
        <dbReference type="EMBL" id="MDT2543601.1"/>
    </source>
</evidence>
<keyword evidence="1" id="KW-1133">Transmembrane helix</keyword>
<feature type="transmembrane region" description="Helical" evidence="1">
    <location>
        <begin position="335"/>
        <end position="353"/>
    </location>
</feature>
<reference evidence="2" key="1">
    <citation type="submission" date="2023-03" db="EMBL/GenBank/DDBJ databases">
        <authorList>
            <person name="Shen W."/>
            <person name="Cai J."/>
        </authorList>
    </citation>
    <scope>NUCLEOTIDE SEQUENCE</scope>
    <source>
        <strain evidence="2">Y15</strain>
    </source>
</reference>
<evidence type="ECO:0008006" key="4">
    <source>
        <dbReference type="Google" id="ProtNLM"/>
    </source>
</evidence>
<protein>
    <recommendedName>
        <fullName evidence="4">Polysaccharide biosynthesis protein C-terminal domain-containing protein</fullName>
    </recommendedName>
</protein>
<feature type="transmembrane region" description="Helical" evidence="1">
    <location>
        <begin position="299"/>
        <end position="323"/>
    </location>
</feature>
<keyword evidence="1" id="KW-0472">Membrane</keyword>
<feature type="transmembrane region" description="Helical" evidence="1">
    <location>
        <begin position="241"/>
        <end position="263"/>
    </location>
</feature>
<evidence type="ECO:0000256" key="1">
    <source>
        <dbReference type="SAM" id="Phobius"/>
    </source>
</evidence>
<dbReference type="AlphaFoldDB" id="A0AAW8T327"/>
<dbReference type="RefSeq" id="WP_222225894.1">
    <property type="nucleotide sequence ID" value="NZ_CP081846.1"/>
</dbReference>
<organism evidence="2 3">
    <name type="scientific">Enterococcus raffinosus</name>
    <dbReference type="NCBI Taxonomy" id="71452"/>
    <lineage>
        <taxon>Bacteria</taxon>
        <taxon>Bacillati</taxon>
        <taxon>Bacillota</taxon>
        <taxon>Bacilli</taxon>
        <taxon>Lactobacillales</taxon>
        <taxon>Enterococcaceae</taxon>
        <taxon>Enterococcus</taxon>
    </lineage>
</organism>
<feature type="transmembrane region" description="Helical" evidence="1">
    <location>
        <begin position="154"/>
        <end position="176"/>
    </location>
</feature>
<evidence type="ECO:0000313" key="3">
    <source>
        <dbReference type="Proteomes" id="UP001254770"/>
    </source>
</evidence>
<keyword evidence="1" id="KW-0812">Transmembrane</keyword>
<proteinExistence type="predicted"/>